<dbReference type="PANTHER" id="PTHR12197">
    <property type="entry name" value="HISTONE-LYSINE N-METHYLTRANSFERASE SMYD"/>
    <property type="match status" value="1"/>
</dbReference>
<name>A0A813GNZ9_POLGL</name>
<feature type="domain" description="SET" evidence="1">
    <location>
        <begin position="164"/>
        <end position="216"/>
    </location>
</feature>
<dbReference type="CDD" id="cd20071">
    <property type="entry name" value="SET_SMYD"/>
    <property type="match status" value="1"/>
</dbReference>
<dbReference type="EMBL" id="CAJNNV010028427">
    <property type="protein sequence ID" value="CAE8624585.1"/>
    <property type="molecule type" value="Genomic_DNA"/>
</dbReference>
<dbReference type="InterPro" id="IPR046341">
    <property type="entry name" value="SET_dom_sf"/>
</dbReference>
<dbReference type="Gene3D" id="2.170.270.10">
    <property type="entry name" value="SET domain"/>
    <property type="match status" value="1"/>
</dbReference>
<proteinExistence type="predicted"/>
<sequence length="276" mass="29690">MTRCCAVVSDPEALQDSREEALGARLSARCGFAAGEPLLVEAPALVWGAEDADPDDVLRFAQACPELVEAPCGCEAWHAELRRTSVLAAALKARPLLAAWRRAEQCVRDDVLSAGLQTCCAEDSSPMALAVRRAAAAVATDSESEVFAQVLGCAVANAYDFQPEDSEALFLFGSIIEHSCDPNVCFAAWQSPEGSIFGVFRALRPIATGEAIRNSYLEDELLRCNVQRRRTALYERQGFVCACIRCTAEGGLASSWLRPGRKASEEGLAVMLDALD</sequence>
<dbReference type="InterPro" id="IPR050869">
    <property type="entry name" value="H3K4_H4K5_MeTrfase"/>
</dbReference>
<dbReference type="InterPro" id="IPR001214">
    <property type="entry name" value="SET_dom"/>
</dbReference>
<dbReference type="OrthoDB" id="265717at2759"/>
<organism evidence="2 3">
    <name type="scientific">Polarella glacialis</name>
    <name type="common">Dinoflagellate</name>
    <dbReference type="NCBI Taxonomy" id="89957"/>
    <lineage>
        <taxon>Eukaryota</taxon>
        <taxon>Sar</taxon>
        <taxon>Alveolata</taxon>
        <taxon>Dinophyceae</taxon>
        <taxon>Suessiales</taxon>
        <taxon>Suessiaceae</taxon>
        <taxon>Polarella</taxon>
    </lineage>
</organism>
<dbReference type="Pfam" id="PF00856">
    <property type="entry name" value="SET"/>
    <property type="match status" value="1"/>
</dbReference>
<evidence type="ECO:0000259" key="1">
    <source>
        <dbReference type="Pfam" id="PF00856"/>
    </source>
</evidence>
<comment type="caution">
    <text evidence="2">The sequence shown here is derived from an EMBL/GenBank/DDBJ whole genome shotgun (WGS) entry which is preliminary data.</text>
</comment>
<accession>A0A813GNZ9</accession>
<evidence type="ECO:0000313" key="2">
    <source>
        <dbReference type="EMBL" id="CAE8624585.1"/>
    </source>
</evidence>
<gene>
    <name evidence="2" type="ORF">PGLA1383_LOCUS41693</name>
</gene>
<dbReference type="PANTHER" id="PTHR12197:SF251">
    <property type="entry name" value="EG:BACR7C10.4 PROTEIN"/>
    <property type="match status" value="1"/>
</dbReference>
<dbReference type="GO" id="GO:0005634">
    <property type="term" value="C:nucleus"/>
    <property type="evidence" value="ECO:0007669"/>
    <property type="project" value="TreeGrafter"/>
</dbReference>
<protein>
    <recommendedName>
        <fullName evidence="1">SET domain-containing protein</fullName>
    </recommendedName>
</protein>
<evidence type="ECO:0000313" key="3">
    <source>
        <dbReference type="Proteomes" id="UP000654075"/>
    </source>
</evidence>
<dbReference type="Proteomes" id="UP000654075">
    <property type="component" value="Unassembled WGS sequence"/>
</dbReference>
<reference evidence="2" key="1">
    <citation type="submission" date="2021-02" db="EMBL/GenBank/DDBJ databases">
        <authorList>
            <person name="Dougan E. K."/>
            <person name="Rhodes N."/>
            <person name="Thang M."/>
            <person name="Chan C."/>
        </authorList>
    </citation>
    <scope>NUCLEOTIDE SEQUENCE</scope>
</reference>
<keyword evidence="3" id="KW-1185">Reference proteome</keyword>
<dbReference type="SUPFAM" id="SSF82199">
    <property type="entry name" value="SET domain"/>
    <property type="match status" value="1"/>
</dbReference>
<dbReference type="AlphaFoldDB" id="A0A813GNZ9"/>